<feature type="region of interest" description="Disordered" evidence="1">
    <location>
        <begin position="133"/>
        <end position="170"/>
    </location>
</feature>
<reference evidence="3 4" key="1">
    <citation type="submission" date="2022-06" db="EMBL/GenBank/DDBJ databases">
        <title>Mesorhizobium sp. strain RP14 Genome sequencing and assembly.</title>
        <authorList>
            <person name="Kim I."/>
        </authorList>
    </citation>
    <scope>NUCLEOTIDE SEQUENCE [LARGE SCALE GENOMIC DNA]</scope>
    <source>
        <strain evidence="4">RP14(2022)</strain>
    </source>
</reference>
<comment type="caution">
    <text evidence="3">The sequence shown here is derived from an EMBL/GenBank/DDBJ whole genome shotgun (WGS) entry which is preliminary data.</text>
</comment>
<evidence type="ECO:0000256" key="2">
    <source>
        <dbReference type="SAM" id="Phobius"/>
    </source>
</evidence>
<keyword evidence="4" id="KW-1185">Reference proteome</keyword>
<feature type="transmembrane region" description="Helical" evidence="2">
    <location>
        <begin position="66"/>
        <end position="84"/>
    </location>
</feature>
<keyword evidence="2" id="KW-0472">Membrane</keyword>
<accession>A0ABT1CA12</accession>
<feature type="compositionally biased region" description="Low complexity" evidence="1">
    <location>
        <begin position="133"/>
        <end position="149"/>
    </location>
</feature>
<dbReference type="Proteomes" id="UP001205906">
    <property type="component" value="Unassembled WGS sequence"/>
</dbReference>
<feature type="transmembrane region" description="Helical" evidence="2">
    <location>
        <begin position="96"/>
        <end position="115"/>
    </location>
</feature>
<dbReference type="EMBL" id="JAMXQS010000008">
    <property type="protein sequence ID" value="MCO6051523.1"/>
    <property type="molecule type" value="Genomic_DNA"/>
</dbReference>
<organism evidence="3 4">
    <name type="scientific">Mesorhizobium liriopis</name>
    <dbReference type="NCBI Taxonomy" id="2953882"/>
    <lineage>
        <taxon>Bacteria</taxon>
        <taxon>Pseudomonadati</taxon>
        <taxon>Pseudomonadota</taxon>
        <taxon>Alphaproteobacteria</taxon>
        <taxon>Hyphomicrobiales</taxon>
        <taxon>Phyllobacteriaceae</taxon>
        <taxon>Mesorhizobium</taxon>
    </lineage>
</organism>
<keyword evidence="2" id="KW-0812">Transmembrane</keyword>
<name>A0ABT1CA12_9HYPH</name>
<keyword evidence="2" id="KW-1133">Transmembrane helix</keyword>
<dbReference type="RefSeq" id="WP_252821169.1">
    <property type="nucleotide sequence ID" value="NZ_JAMXQS010000008.1"/>
</dbReference>
<evidence type="ECO:0000256" key="1">
    <source>
        <dbReference type="SAM" id="MobiDB-lite"/>
    </source>
</evidence>
<sequence length="170" mass="18339">MSSQSNNSDAAVAFGVVGAACMFMAAFIFAFFAFLSLLLTIASLAAWNQPRTFFGNTITPDEARKFVIRGVSGALLIPAFAAFSSGLFDYLIDDEAWLYLVILGYSLGSLGIAILEAKAEEEATAAAPARYITLPQEPLPTPSSSSSPDEPTHSEPFHFATWDDEEELRK</sequence>
<gene>
    <name evidence="3" type="ORF">NGM99_17195</name>
</gene>
<evidence type="ECO:0000313" key="3">
    <source>
        <dbReference type="EMBL" id="MCO6051523.1"/>
    </source>
</evidence>
<evidence type="ECO:0000313" key="4">
    <source>
        <dbReference type="Proteomes" id="UP001205906"/>
    </source>
</evidence>
<feature type="transmembrane region" description="Helical" evidence="2">
    <location>
        <begin position="12"/>
        <end position="45"/>
    </location>
</feature>
<proteinExistence type="predicted"/>
<protein>
    <submittedName>
        <fullName evidence="3">Uncharacterized protein</fullName>
    </submittedName>
</protein>